<sequence length="60" mass="6556">MTFDLLPSITPFAIAFLAVAGLAIVLALAVMTDVVVGNRRTRVARHQSIRTYYGRLALSH</sequence>
<evidence type="ECO:0000313" key="2">
    <source>
        <dbReference type="EMBL" id="SFH72680.1"/>
    </source>
</evidence>
<dbReference type="AlphaFoldDB" id="A0A1I3CDS4"/>
<reference evidence="2 3" key="1">
    <citation type="submission" date="2016-10" db="EMBL/GenBank/DDBJ databases">
        <authorList>
            <person name="de Groot N.N."/>
        </authorList>
    </citation>
    <scope>NUCLEOTIDE SEQUENCE [LARGE SCALE GENOMIC DNA]</scope>
    <source>
        <strain evidence="2 3">CGMCC 1.11156</strain>
    </source>
</reference>
<dbReference type="Proteomes" id="UP000198649">
    <property type="component" value="Unassembled WGS sequence"/>
</dbReference>
<organism evidence="2 3">
    <name type="scientific">Nocardioides psychrotolerans</name>
    <dbReference type="NCBI Taxonomy" id="1005945"/>
    <lineage>
        <taxon>Bacteria</taxon>
        <taxon>Bacillati</taxon>
        <taxon>Actinomycetota</taxon>
        <taxon>Actinomycetes</taxon>
        <taxon>Propionibacteriales</taxon>
        <taxon>Nocardioidaceae</taxon>
        <taxon>Nocardioides</taxon>
    </lineage>
</organism>
<keyword evidence="1" id="KW-1133">Transmembrane helix</keyword>
<keyword evidence="1" id="KW-0812">Transmembrane</keyword>
<name>A0A1I3CDS4_9ACTN</name>
<proteinExistence type="predicted"/>
<gene>
    <name evidence="2" type="ORF">SAMN05216561_10217</name>
</gene>
<evidence type="ECO:0000313" key="3">
    <source>
        <dbReference type="Proteomes" id="UP000198649"/>
    </source>
</evidence>
<evidence type="ECO:0008006" key="4">
    <source>
        <dbReference type="Google" id="ProtNLM"/>
    </source>
</evidence>
<dbReference type="RefSeq" id="WP_091110093.1">
    <property type="nucleotide sequence ID" value="NZ_BKAF01000028.1"/>
</dbReference>
<keyword evidence="3" id="KW-1185">Reference proteome</keyword>
<keyword evidence="1" id="KW-0472">Membrane</keyword>
<dbReference type="STRING" id="1005945.SAMN05216561_10217"/>
<protein>
    <recommendedName>
        <fullName evidence="4">NADH-quinone oxidoreductase subunit H</fullName>
    </recommendedName>
</protein>
<evidence type="ECO:0000256" key="1">
    <source>
        <dbReference type="SAM" id="Phobius"/>
    </source>
</evidence>
<feature type="transmembrane region" description="Helical" evidence="1">
    <location>
        <begin position="12"/>
        <end position="36"/>
    </location>
</feature>
<dbReference type="EMBL" id="FOQG01000002">
    <property type="protein sequence ID" value="SFH72680.1"/>
    <property type="molecule type" value="Genomic_DNA"/>
</dbReference>
<accession>A0A1I3CDS4</accession>